<keyword evidence="2" id="KW-0812">Transmembrane</keyword>
<dbReference type="EMBL" id="BAAAYK010000001">
    <property type="protein sequence ID" value="GAA3352107.1"/>
    <property type="molecule type" value="Genomic_DNA"/>
</dbReference>
<sequence>MGDAVVLYGVNSVFWSVVGALSNPLILVGTLVGLALLSTAGLVAARRWGWRPVPAVLAGASLGVVLGATLSRTRPDYASMTGANELSNVLLLVPLVFFAILATRKPLVVLVSAIGLSVVIELLQVVTNRGVCETQDFLNNSVGAAVAAAVAATLISRFPGRTAESASPDPERHGANSNASEADR</sequence>
<dbReference type="EMBL" id="BAAAYK010000003">
    <property type="protein sequence ID" value="GAA3352412.1"/>
    <property type="molecule type" value="Genomic_DNA"/>
</dbReference>
<feature type="compositionally biased region" description="Polar residues" evidence="1">
    <location>
        <begin position="175"/>
        <end position="184"/>
    </location>
</feature>
<evidence type="ECO:0000256" key="1">
    <source>
        <dbReference type="SAM" id="MobiDB-lite"/>
    </source>
</evidence>
<feature type="domain" description="VanZ-like" evidence="3">
    <location>
        <begin position="82"/>
        <end position="152"/>
    </location>
</feature>
<protein>
    <recommendedName>
        <fullName evidence="3">VanZ-like domain-containing protein</fullName>
    </recommendedName>
</protein>
<feature type="transmembrane region" description="Helical" evidence="2">
    <location>
        <begin position="137"/>
        <end position="155"/>
    </location>
</feature>
<evidence type="ECO:0000313" key="7">
    <source>
        <dbReference type="Proteomes" id="UP001500483"/>
    </source>
</evidence>
<feature type="transmembrane region" description="Helical" evidence="2">
    <location>
        <begin position="77"/>
        <end position="100"/>
    </location>
</feature>
<organism evidence="4 7">
    <name type="scientific">Saccharopolyspora gregorii</name>
    <dbReference type="NCBI Taxonomy" id="33914"/>
    <lineage>
        <taxon>Bacteria</taxon>
        <taxon>Bacillati</taxon>
        <taxon>Actinomycetota</taxon>
        <taxon>Actinomycetes</taxon>
        <taxon>Pseudonocardiales</taxon>
        <taxon>Pseudonocardiaceae</taxon>
        <taxon>Saccharopolyspora</taxon>
    </lineage>
</organism>
<evidence type="ECO:0000259" key="3">
    <source>
        <dbReference type="Pfam" id="PF04892"/>
    </source>
</evidence>
<gene>
    <name evidence="4" type="ORF">GCM10020366_00180</name>
    <name evidence="5" type="ORF">GCM10020366_01990</name>
    <name evidence="6" type="ORF">GCM10020366_58400</name>
</gene>
<feature type="region of interest" description="Disordered" evidence="1">
    <location>
        <begin position="161"/>
        <end position="184"/>
    </location>
</feature>
<comment type="caution">
    <text evidence="4">The sequence shown here is derived from an EMBL/GenBank/DDBJ whole genome shotgun (WGS) entry which is preliminary data.</text>
</comment>
<reference evidence="4" key="3">
    <citation type="submission" date="2023-12" db="EMBL/GenBank/DDBJ databases">
        <authorList>
            <person name="Sun Q."/>
            <person name="Inoue M."/>
        </authorList>
    </citation>
    <scope>NUCLEOTIDE SEQUENCE</scope>
    <source>
        <strain evidence="4">JCM 9687</strain>
    </source>
</reference>
<dbReference type="Pfam" id="PF04892">
    <property type="entry name" value="VanZ"/>
    <property type="match status" value="1"/>
</dbReference>
<feature type="transmembrane region" description="Helical" evidence="2">
    <location>
        <begin position="107"/>
        <end position="125"/>
    </location>
</feature>
<keyword evidence="2" id="KW-0472">Membrane</keyword>
<keyword evidence="2" id="KW-1133">Transmembrane helix</keyword>
<evidence type="ECO:0000313" key="5">
    <source>
        <dbReference type="EMBL" id="GAA3352412.1"/>
    </source>
</evidence>
<dbReference type="Proteomes" id="UP001500483">
    <property type="component" value="Unassembled WGS sequence"/>
</dbReference>
<dbReference type="EMBL" id="BAAAYK010000038">
    <property type="protein sequence ID" value="GAA3364056.1"/>
    <property type="molecule type" value="Genomic_DNA"/>
</dbReference>
<reference evidence="4" key="1">
    <citation type="journal article" date="2014" name="Int. J. Syst. Evol. Microbiol.">
        <title>Complete genome of a new Firmicutes species belonging to the dominant human colonic microbiota ('Ruminococcus bicirculans') reveals two chromosomes and a selective capacity to utilize plant glucans.</title>
        <authorList>
            <consortium name="NISC Comparative Sequencing Program"/>
            <person name="Wegmann U."/>
            <person name="Louis P."/>
            <person name="Goesmann A."/>
            <person name="Henrissat B."/>
            <person name="Duncan S.H."/>
            <person name="Flint H.J."/>
        </authorList>
    </citation>
    <scope>NUCLEOTIDE SEQUENCE</scope>
    <source>
        <strain evidence="4">JCM 9687</strain>
    </source>
</reference>
<reference evidence="7" key="2">
    <citation type="journal article" date="2019" name="Int. J. Syst. Evol. Microbiol.">
        <title>The Global Catalogue of Microorganisms (GCM) 10K type strain sequencing project: providing services to taxonomists for standard genome sequencing and annotation.</title>
        <authorList>
            <consortium name="The Broad Institute Genomics Platform"/>
            <consortium name="The Broad Institute Genome Sequencing Center for Infectious Disease"/>
            <person name="Wu L."/>
            <person name="Ma J."/>
        </authorList>
    </citation>
    <scope>NUCLEOTIDE SEQUENCE [LARGE SCALE GENOMIC DNA]</scope>
    <source>
        <strain evidence="7">JCM 9687</strain>
    </source>
</reference>
<evidence type="ECO:0000256" key="2">
    <source>
        <dbReference type="SAM" id="Phobius"/>
    </source>
</evidence>
<feature type="transmembrane region" description="Helical" evidence="2">
    <location>
        <begin position="52"/>
        <end position="71"/>
    </location>
</feature>
<evidence type="ECO:0000313" key="6">
    <source>
        <dbReference type="EMBL" id="GAA3364056.1"/>
    </source>
</evidence>
<evidence type="ECO:0000313" key="4">
    <source>
        <dbReference type="EMBL" id="GAA3352107.1"/>
    </source>
</evidence>
<name>A0ABP6RJF8_9PSEU</name>
<accession>A0ABP6RJF8</accession>
<proteinExistence type="predicted"/>
<keyword evidence="7" id="KW-1185">Reference proteome</keyword>
<dbReference type="InterPro" id="IPR006976">
    <property type="entry name" value="VanZ-like"/>
</dbReference>